<evidence type="ECO:0000256" key="4">
    <source>
        <dbReference type="SAM" id="Phobius"/>
    </source>
</evidence>
<keyword evidence="2 6" id="KW-0238">DNA-binding</keyword>
<proteinExistence type="predicted"/>
<keyword evidence="4" id="KW-0472">Membrane</keyword>
<dbReference type="OrthoDB" id="368621at2"/>
<dbReference type="InterPro" id="IPR009057">
    <property type="entry name" value="Homeodomain-like_sf"/>
</dbReference>
<reference evidence="6 7" key="1">
    <citation type="submission" date="2019-02" db="EMBL/GenBank/DDBJ databases">
        <title>Genomic Encyclopedia of Type Strains, Phase IV (KMG-IV): sequencing the most valuable type-strain genomes for metagenomic binning, comparative biology and taxonomic classification.</title>
        <authorList>
            <person name="Goeker M."/>
        </authorList>
    </citation>
    <scope>NUCLEOTIDE SEQUENCE [LARGE SCALE GENOMIC DNA]</scope>
    <source>
        <strain evidence="6 7">DSM 29486</strain>
    </source>
</reference>
<sequence>MRKRVVAAKQNFILKYLLSYFAIMVISLMFSWGLYGYTAGLLKKNAEKNSLQALEQTKEVMTGHIREAELYLNQLANDPEILQFMYLNNKSKTEEIEMLWNLLREFSRISFADITIDGIYVWFRKDDYILTQNGRYTTREYYENRYADTEKSYEDWMRQLIQKSPYLGYFRSCTMIEEGVPRKMMDFSWSVPMGFSSDTLGSVHVLIGQEKASELLKTAYGQNHGYAYIATSDGKLVASSGMEEELWMVDLRSQESEGVEHREVRGVNSIISYTRSPRNGWQYVSVQPISDVLRDVQGLRNVFFLLFLLCMTVTTVFILFFSAWVTLPIRSMLRRLREYQNENSTVRREDPLNIETAVDRLIHENQYIRQEIEIYEPVMKNVFVTKLIRGKFSDMEEIISGMEQTGTAFSGQRYAVLLLYISGYREKVSREILKESNAMKAVIRSVCSVDPLLGAALEADIDDNCIAMIAAFHETEEAACIEQLEEAVRNVSDTFGEFGNVAPVFFYGGITDSLVYIDQSYMDAKRKMERYILSGEAEGMENIEEGRANDFHYFYPMEIEYRLLHLCREGKLQEIRELLEKIQRKNFMETCLDYESMRLLLEEVKGTIYKASEQAMLEEERQKQIVDELSRMGHWDFIRILELFQSICSQVEEKRYGRESKLKREIEAYLKESYTDVNLCLQALAEHFSLNESYLSVFIKESFKETFTAYVQRLRLSKACELLRGSALTIDEVAEAVGYSSAPVFRRAFKRQYGIPPAVYRENMQE</sequence>
<keyword evidence="4" id="KW-1133">Transmembrane helix</keyword>
<evidence type="ECO:0000256" key="3">
    <source>
        <dbReference type="ARBA" id="ARBA00023163"/>
    </source>
</evidence>
<evidence type="ECO:0000313" key="7">
    <source>
        <dbReference type="Proteomes" id="UP000292927"/>
    </source>
</evidence>
<dbReference type="InterPro" id="IPR018062">
    <property type="entry name" value="HTH_AraC-typ_CS"/>
</dbReference>
<dbReference type="InterPro" id="IPR020449">
    <property type="entry name" value="Tscrpt_reg_AraC-type_HTH"/>
</dbReference>
<dbReference type="GO" id="GO:0043565">
    <property type="term" value="F:sequence-specific DNA binding"/>
    <property type="evidence" value="ECO:0007669"/>
    <property type="project" value="InterPro"/>
</dbReference>
<evidence type="ECO:0000256" key="1">
    <source>
        <dbReference type="ARBA" id="ARBA00023015"/>
    </source>
</evidence>
<dbReference type="RefSeq" id="WP_130435376.1">
    <property type="nucleotide sequence ID" value="NZ_SGXF01000004.1"/>
</dbReference>
<feature type="domain" description="HTH araC/xylS-type" evidence="5">
    <location>
        <begin position="664"/>
        <end position="763"/>
    </location>
</feature>
<feature type="transmembrane region" description="Helical" evidence="4">
    <location>
        <begin position="12"/>
        <end position="35"/>
    </location>
</feature>
<dbReference type="PROSITE" id="PS01124">
    <property type="entry name" value="HTH_ARAC_FAMILY_2"/>
    <property type="match status" value="1"/>
</dbReference>
<dbReference type="GO" id="GO:0003700">
    <property type="term" value="F:DNA-binding transcription factor activity"/>
    <property type="evidence" value="ECO:0007669"/>
    <property type="project" value="InterPro"/>
</dbReference>
<gene>
    <name evidence="6" type="ORF">EV209_2085</name>
</gene>
<dbReference type="InterPro" id="IPR018060">
    <property type="entry name" value="HTH_AraC"/>
</dbReference>
<dbReference type="PROSITE" id="PS00041">
    <property type="entry name" value="HTH_ARAC_FAMILY_1"/>
    <property type="match status" value="1"/>
</dbReference>
<keyword evidence="7" id="KW-1185">Reference proteome</keyword>
<feature type="transmembrane region" description="Helical" evidence="4">
    <location>
        <begin position="302"/>
        <end position="327"/>
    </location>
</feature>
<dbReference type="PANTHER" id="PTHR43280:SF2">
    <property type="entry name" value="HTH-TYPE TRANSCRIPTIONAL REGULATOR EXSA"/>
    <property type="match status" value="1"/>
</dbReference>
<dbReference type="Gene3D" id="1.10.10.60">
    <property type="entry name" value="Homeodomain-like"/>
    <property type="match status" value="2"/>
</dbReference>
<keyword evidence="1" id="KW-0805">Transcription regulation</keyword>
<evidence type="ECO:0000313" key="6">
    <source>
        <dbReference type="EMBL" id="RZS94247.1"/>
    </source>
</evidence>
<dbReference type="Gene3D" id="3.30.450.20">
    <property type="entry name" value="PAS domain"/>
    <property type="match status" value="1"/>
</dbReference>
<dbReference type="SMART" id="SM00342">
    <property type="entry name" value="HTH_ARAC"/>
    <property type="match status" value="1"/>
</dbReference>
<comment type="caution">
    <text evidence="6">The sequence shown here is derived from an EMBL/GenBank/DDBJ whole genome shotgun (WGS) entry which is preliminary data.</text>
</comment>
<keyword evidence="3" id="KW-0804">Transcription</keyword>
<dbReference type="PRINTS" id="PR00032">
    <property type="entry name" value="HTHARAC"/>
</dbReference>
<dbReference type="Pfam" id="PF12833">
    <property type="entry name" value="HTH_18"/>
    <property type="match status" value="1"/>
</dbReference>
<keyword evidence="4" id="KW-0812">Transmembrane</keyword>
<organism evidence="6 7">
    <name type="scientific">Cuneatibacter caecimuris</name>
    <dbReference type="NCBI Taxonomy" id="1796618"/>
    <lineage>
        <taxon>Bacteria</taxon>
        <taxon>Bacillati</taxon>
        <taxon>Bacillota</taxon>
        <taxon>Clostridia</taxon>
        <taxon>Lachnospirales</taxon>
        <taxon>Lachnospiraceae</taxon>
        <taxon>Cuneatibacter</taxon>
    </lineage>
</organism>
<dbReference type="PANTHER" id="PTHR43280">
    <property type="entry name" value="ARAC-FAMILY TRANSCRIPTIONAL REGULATOR"/>
    <property type="match status" value="1"/>
</dbReference>
<dbReference type="AlphaFoldDB" id="A0A4Q7P3K8"/>
<dbReference type="Proteomes" id="UP000292927">
    <property type="component" value="Unassembled WGS sequence"/>
</dbReference>
<evidence type="ECO:0000259" key="5">
    <source>
        <dbReference type="PROSITE" id="PS01124"/>
    </source>
</evidence>
<dbReference type="SUPFAM" id="SSF46689">
    <property type="entry name" value="Homeodomain-like"/>
    <property type="match status" value="1"/>
</dbReference>
<protein>
    <submittedName>
        <fullName evidence="6">AraC-like DNA-binding protein</fullName>
    </submittedName>
</protein>
<name>A0A4Q7P3K8_9FIRM</name>
<evidence type="ECO:0000256" key="2">
    <source>
        <dbReference type="ARBA" id="ARBA00023125"/>
    </source>
</evidence>
<accession>A0A4Q7P3K8</accession>
<dbReference type="EMBL" id="SGXF01000004">
    <property type="protein sequence ID" value="RZS94247.1"/>
    <property type="molecule type" value="Genomic_DNA"/>
</dbReference>